<evidence type="ECO:0000256" key="1">
    <source>
        <dbReference type="SAM" id="MobiDB-lite"/>
    </source>
</evidence>
<feature type="compositionally biased region" description="Pro residues" evidence="1">
    <location>
        <begin position="66"/>
        <end position="77"/>
    </location>
</feature>
<dbReference type="RefSeq" id="WP_211551152.1">
    <property type="nucleotide sequence ID" value="NZ_JAGTUF010000023.1"/>
</dbReference>
<comment type="caution">
    <text evidence="2">The sequence shown here is derived from an EMBL/GenBank/DDBJ whole genome shotgun (WGS) entry which is preliminary data.</text>
</comment>
<dbReference type="EMBL" id="JAGTUF010000023">
    <property type="protein sequence ID" value="MBR9973431.1"/>
    <property type="molecule type" value="Genomic_DNA"/>
</dbReference>
<sequence length="91" mass="9446">MGTELSLARFVTHLRMAGHDFDAIALALATGAVDALIAAGFRGAALDGGLLRVVEAMWDHLGELQGPPPVPPSPPTKPKPHLTLLTGITES</sequence>
<gene>
    <name evidence="2" type="ORF">KEC16_17025</name>
</gene>
<feature type="region of interest" description="Disordered" evidence="1">
    <location>
        <begin position="64"/>
        <end position="91"/>
    </location>
</feature>
<evidence type="ECO:0000313" key="2">
    <source>
        <dbReference type="EMBL" id="MBR9973431.1"/>
    </source>
</evidence>
<organism evidence="2 3">
    <name type="scientific">Magnetospirillum sulfuroxidans</name>
    <dbReference type="NCBI Taxonomy" id="611300"/>
    <lineage>
        <taxon>Bacteria</taxon>
        <taxon>Pseudomonadati</taxon>
        <taxon>Pseudomonadota</taxon>
        <taxon>Alphaproteobacteria</taxon>
        <taxon>Rhodospirillales</taxon>
        <taxon>Rhodospirillaceae</taxon>
        <taxon>Magnetospirillum</taxon>
    </lineage>
</organism>
<protein>
    <submittedName>
        <fullName evidence="2">Uncharacterized protein</fullName>
    </submittedName>
</protein>
<accession>A0ABS5IG91</accession>
<dbReference type="Proteomes" id="UP000680714">
    <property type="component" value="Unassembled WGS sequence"/>
</dbReference>
<evidence type="ECO:0000313" key="3">
    <source>
        <dbReference type="Proteomes" id="UP000680714"/>
    </source>
</evidence>
<proteinExistence type="predicted"/>
<reference evidence="2 3" key="1">
    <citation type="submission" date="2021-04" db="EMBL/GenBank/DDBJ databases">
        <title>Magnetospirillum sulfuroxidans sp. nov., a facultative chemolithoautotrophic sulfur-oxidizing alphaproteobacterium isolated from freshwater sediment and proposals for Paramagetospirillum gen. nov., and Magnetospirillaceae fam. nov.</title>
        <authorList>
            <person name="Koziaeva V."/>
            <person name="Geelhoed J.S."/>
            <person name="Sorokin D.Y."/>
            <person name="Grouzdev D.S."/>
        </authorList>
    </citation>
    <scope>NUCLEOTIDE SEQUENCE [LARGE SCALE GENOMIC DNA]</scope>
    <source>
        <strain evidence="2 3">J10</strain>
    </source>
</reference>
<name>A0ABS5IG91_9PROT</name>
<keyword evidence="3" id="KW-1185">Reference proteome</keyword>